<comment type="similarity">
    <text evidence="4">Belongs to the Tevenvirinae sliding-clamp-loader large subunit family.</text>
</comment>
<feature type="binding site" evidence="4">
    <location>
        <begin position="50"/>
        <end position="55"/>
    </location>
    <ligand>
        <name>ATP</name>
        <dbReference type="ChEBI" id="CHEBI:30616"/>
    </ligand>
</feature>
<dbReference type="PANTHER" id="PTHR11669">
    <property type="entry name" value="REPLICATION FACTOR C / DNA POLYMERASE III GAMMA-TAU SUBUNIT"/>
    <property type="match status" value="1"/>
</dbReference>
<dbReference type="Pfam" id="PF21328">
    <property type="entry name" value="Gp44_lid"/>
    <property type="match status" value="1"/>
</dbReference>
<reference evidence="6" key="1">
    <citation type="journal article" date="2024" name="J. Gen. Virol.">
        <title>Novel phages of Pseudomonas syringae unveil numerous potential auxiliary metabolic genes.</title>
        <authorList>
            <person name="Feltin C."/>
            <person name="Garneau J.R."/>
            <person name="Morris C.E."/>
            <person name="Berard A."/>
            <person name="Torres-Barcelo C."/>
        </authorList>
    </citation>
    <scope>NUCLEOTIDE SEQUENCE</scope>
</reference>
<dbReference type="GO" id="GO:0003689">
    <property type="term" value="F:DNA clamp loader activity"/>
    <property type="evidence" value="ECO:0007669"/>
    <property type="project" value="UniProtKB-UniRule"/>
</dbReference>
<dbReference type="Pfam" id="PF00004">
    <property type="entry name" value="AAA"/>
    <property type="match status" value="1"/>
</dbReference>
<dbReference type="GO" id="GO:0006281">
    <property type="term" value="P:DNA repair"/>
    <property type="evidence" value="ECO:0007669"/>
    <property type="project" value="TreeGrafter"/>
</dbReference>
<keyword evidence="2 4" id="KW-0547">Nucleotide-binding</keyword>
<dbReference type="EC" id="3.6.4.-" evidence="4"/>
<keyword evidence="3 4" id="KW-0067">ATP-binding</keyword>
<proteinExistence type="inferred from homology"/>
<dbReference type="Gene3D" id="3.40.50.300">
    <property type="entry name" value="P-loop containing nucleotide triphosphate hydrolases"/>
    <property type="match status" value="1"/>
</dbReference>
<evidence type="ECO:0000256" key="4">
    <source>
        <dbReference type="HAMAP-Rule" id="MF_04162"/>
    </source>
</evidence>
<organism evidence="6">
    <name type="scientific">Pseudomonas phage Cygsa01</name>
    <dbReference type="NCBI Taxonomy" id="3138529"/>
    <lineage>
        <taxon>Viruses</taxon>
    </lineage>
</organism>
<keyword evidence="4" id="KW-0238">DNA-binding</keyword>
<dbReference type="HAMAP" id="MF_04162">
    <property type="entry name" value="T4_Clamp_Loader_L"/>
    <property type="match status" value="1"/>
</dbReference>
<dbReference type="GO" id="GO:0039693">
    <property type="term" value="P:viral DNA genome replication"/>
    <property type="evidence" value="ECO:0007669"/>
    <property type="project" value="UniProtKB-UniRule"/>
</dbReference>
<dbReference type="SUPFAM" id="SSF52540">
    <property type="entry name" value="P-loop containing nucleoside triphosphate hydrolases"/>
    <property type="match status" value="1"/>
</dbReference>
<dbReference type="InterPro" id="IPR027417">
    <property type="entry name" value="P-loop_NTPase"/>
</dbReference>
<dbReference type="GO" id="GO:0016887">
    <property type="term" value="F:ATP hydrolysis activity"/>
    <property type="evidence" value="ECO:0007669"/>
    <property type="project" value="UniProtKB-UniRule"/>
</dbReference>
<comment type="function">
    <text evidence="4">Forms the sliding-clamp-loader together with the small subunit. Functions as an ATPase enzyme. The clamp loader holds the clamp in an open conformation and places it onto the DNA. 4 ATP molecules must bind to the sliding-clamp-loader before the latter can open the sliding clamp. ATP hydrolysis triggers the detachment of the sliding clamp from the sliding-clamp-loader, freeing the sliding clamp to track along DNA.</text>
</comment>
<dbReference type="InterPro" id="IPR003959">
    <property type="entry name" value="ATPase_AAA_core"/>
</dbReference>
<evidence type="ECO:0000256" key="1">
    <source>
        <dbReference type="ARBA" id="ARBA00022705"/>
    </source>
</evidence>
<dbReference type="InterPro" id="IPR048815">
    <property type="entry name" value="Gp44_lid"/>
</dbReference>
<name>A0AAU6W3J0_9VIRU</name>
<dbReference type="CDD" id="cd00009">
    <property type="entry name" value="AAA"/>
    <property type="match status" value="1"/>
</dbReference>
<evidence type="ECO:0000256" key="2">
    <source>
        <dbReference type="ARBA" id="ARBA00022741"/>
    </source>
</evidence>
<gene>
    <name evidence="6" type="ORF">Cygsa01_00037</name>
</gene>
<dbReference type="PANTHER" id="PTHR11669:SF20">
    <property type="entry name" value="REPLICATION FACTOR C SUBUNIT 4"/>
    <property type="match status" value="1"/>
</dbReference>
<keyword evidence="4" id="KW-1194">Viral DNA replication</keyword>
<evidence type="ECO:0000313" key="6">
    <source>
        <dbReference type="EMBL" id="XAI71083.1"/>
    </source>
</evidence>
<feature type="binding site" evidence="4">
    <location>
        <position position="200"/>
    </location>
    <ligand>
        <name>ATP</name>
        <dbReference type="ChEBI" id="CHEBI:30616"/>
    </ligand>
</feature>
<dbReference type="SMART" id="SM00382">
    <property type="entry name" value="AAA"/>
    <property type="match status" value="1"/>
</dbReference>
<dbReference type="Gene3D" id="1.10.8.60">
    <property type="match status" value="1"/>
</dbReference>
<evidence type="ECO:0000256" key="3">
    <source>
        <dbReference type="ARBA" id="ARBA00022840"/>
    </source>
</evidence>
<dbReference type="Gene3D" id="1.20.272.10">
    <property type="match status" value="1"/>
</dbReference>
<evidence type="ECO:0000259" key="5">
    <source>
        <dbReference type="SMART" id="SM00382"/>
    </source>
</evidence>
<comment type="caution">
    <text evidence="4">Lacks conserved residue(s) required for the propagation of feature annotation.</text>
</comment>
<accession>A0AAU6W3J0</accession>
<dbReference type="EMBL" id="PP179332">
    <property type="protein sequence ID" value="XAI71083.1"/>
    <property type="molecule type" value="Genomic_DNA"/>
</dbReference>
<dbReference type="InterPro" id="IPR046388">
    <property type="entry name" value="T4_Clamp_Loader_L"/>
</dbReference>
<protein>
    <recommendedName>
        <fullName evidence="4">Sliding-clamp-loader large subunit</fullName>
        <ecNumber evidence="4">3.6.4.-</ecNumber>
    </recommendedName>
    <alternativeName>
        <fullName evidence="4">Clamp loader gp44 subunit</fullName>
    </alternativeName>
</protein>
<dbReference type="GO" id="GO:0005524">
    <property type="term" value="F:ATP binding"/>
    <property type="evidence" value="ECO:0007669"/>
    <property type="project" value="UniProtKB-UniRule"/>
</dbReference>
<feature type="domain" description="AAA+ ATPase" evidence="5">
    <location>
        <begin position="38"/>
        <end position="160"/>
    </location>
</feature>
<dbReference type="GO" id="GO:0003677">
    <property type="term" value="F:DNA binding"/>
    <property type="evidence" value="ECO:0007669"/>
    <property type="project" value="UniProtKB-UniRule"/>
</dbReference>
<dbReference type="InterPro" id="IPR003593">
    <property type="entry name" value="AAA+_ATPase"/>
</dbReference>
<sequence>MSQQEHIWAQKYRPSTLSEIILPESIVTEFQNYIKDGKIPHLLLASRMPGTGKTTLALAICHDLGATPLFINASLNNSIDDIRSNVLQYATSVSVMGGPKVVILDEAERLSPVAQEALKGILESVSKNCVFILTTNNPQRINEPLRDRCILKEFIWSEEDTKKMAAKMMRRCAEILTAEGATFKPAVLAAIIKKHFPSNRRILNVLQEYSNQFNKVIDEGILGRLNIGDVDGLVTALSTKDFSAAKDWCMINSDQLSDGIYLKLYETLQEKMHPQSVPQLILTLGDFQRHHHTVPDMFIHSLALMTTIMADCSFK</sequence>
<comment type="subunit">
    <text evidence="4">The sliding-clamp-loader consists of 4 large subunits and 1 small subunit. Interacts with the sliding clamp; this interaction allows the sliding-clamp-loader to open the sliding clamp. Part of the replicase complex that includes the DNA polymerase, the polymerase clamp, the clamp loader complex, the single-stranded DNA binding protein, the primase, the helicase and the helicase assembly factor.</text>
</comment>
<keyword evidence="1" id="KW-0235">DNA replication</keyword>
<dbReference type="GO" id="GO:0006261">
    <property type="term" value="P:DNA-templated DNA replication"/>
    <property type="evidence" value="ECO:0007669"/>
    <property type="project" value="TreeGrafter"/>
</dbReference>
<dbReference type="InterPro" id="IPR050238">
    <property type="entry name" value="DNA_Rep/Repair_Clamp_Loader"/>
</dbReference>
<keyword evidence="4" id="KW-0378">Hydrolase</keyword>
<feature type="binding site" evidence="4">
    <location>
        <position position="21"/>
    </location>
    <ligand>
        <name>ATP</name>
        <dbReference type="ChEBI" id="CHEBI:30616"/>
    </ligand>
</feature>